<evidence type="ECO:0000256" key="1">
    <source>
        <dbReference type="ARBA" id="ARBA00001974"/>
    </source>
</evidence>
<dbReference type="PROSITE" id="PS00623">
    <property type="entry name" value="GMC_OXRED_1"/>
    <property type="match status" value="1"/>
</dbReference>
<evidence type="ECO:0000256" key="2">
    <source>
        <dbReference type="ARBA" id="ARBA00010790"/>
    </source>
</evidence>
<feature type="domain" description="Glucose-methanol-choline oxidoreductase N-terminal" evidence="7">
    <location>
        <begin position="254"/>
        <end position="268"/>
    </location>
</feature>
<name>A0ABN5B6U6_9SPHN</name>
<dbReference type="SUPFAM" id="SSF51905">
    <property type="entry name" value="FAD/NAD(P)-binding domain"/>
    <property type="match status" value="1"/>
</dbReference>
<evidence type="ECO:0000313" key="9">
    <source>
        <dbReference type="Proteomes" id="UP000258016"/>
    </source>
</evidence>
<dbReference type="RefSeq" id="WP_117352132.1">
    <property type="nucleotide sequence ID" value="NZ_CP020083.1"/>
</dbReference>
<dbReference type="SUPFAM" id="SSF54373">
    <property type="entry name" value="FAD-linked reductases, C-terminal domain"/>
    <property type="match status" value="1"/>
</dbReference>
<sequence>MNVFDYVIVGAGSAGCVLANRLSADPANRVLLVEAGGTHKKFLLTMPLGFMRALRDPRYTWPYMSEPEPHLDGRRIPIPRGRVLGGSSSINGMFYMRGHSSDYDQWRQMGCEGWSFAEVLPYFKRMETSWRGAGPWHGDRGPLHVAPVDTKRLLHDPLMATAAAAGFPVSPDLQAEQEEGFARGELTIDPKGRRSSTARAYLEPVLGRPNLTVVTGALTERVVLKAGRATGIVYRAEGRTHEIQAEREVILCGGSYNSPQLLMLSGIGPADELARHGITAVHDLPGVGQNLSEHPRVPVHFALQRPVSFLNELRFDRVALGVARWALTGKGPFASQVNSCNIVLRTRPELDRPDIQLWSNPVRMDAEIWFPGVRARQRDAITADVILLHPFSRGQLTLRSANPADPPAVLLNNFSDPADLRTAIDGIRLARHIYRTQPQAALTGEELLPGQDLQSDEELVRHIRQTAQVTQHPVGTCTMGHGPMAVVDPQLRVHGIAGLRVVDASVMPTVPGGNTNAPTIMIAEKACDMILGLPALAPEDPRVPGTSARRAA</sequence>
<dbReference type="Pfam" id="PF00732">
    <property type="entry name" value="GMC_oxred_N"/>
    <property type="match status" value="1"/>
</dbReference>
<keyword evidence="4 5" id="KW-0274">FAD</keyword>
<comment type="cofactor">
    <cofactor evidence="1">
        <name>FAD</name>
        <dbReference type="ChEBI" id="CHEBI:57692"/>
    </cofactor>
</comment>
<gene>
    <name evidence="8" type="ORF">B5J99_08280</name>
</gene>
<dbReference type="EMBL" id="CP020083">
    <property type="protein sequence ID" value="ASR51460.1"/>
    <property type="molecule type" value="Genomic_DNA"/>
</dbReference>
<evidence type="ECO:0000256" key="3">
    <source>
        <dbReference type="ARBA" id="ARBA00022630"/>
    </source>
</evidence>
<dbReference type="Gene3D" id="3.30.560.10">
    <property type="entry name" value="Glucose Oxidase, domain 3"/>
    <property type="match status" value="1"/>
</dbReference>
<dbReference type="InterPro" id="IPR012132">
    <property type="entry name" value="GMC_OxRdtase"/>
</dbReference>
<dbReference type="Proteomes" id="UP000258016">
    <property type="component" value="Chromosome"/>
</dbReference>
<keyword evidence="3 5" id="KW-0285">Flavoprotein</keyword>
<dbReference type="PANTHER" id="PTHR11552">
    <property type="entry name" value="GLUCOSE-METHANOL-CHOLINE GMC OXIDOREDUCTASE"/>
    <property type="match status" value="1"/>
</dbReference>
<evidence type="ECO:0000256" key="5">
    <source>
        <dbReference type="RuleBase" id="RU003968"/>
    </source>
</evidence>
<proteinExistence type="inferred from homology"/>
<organism evidence="8 9">
    <name type="scientific">Blastomonas fulva</name>
    <dbReference type="NCBI Taxonomy" id="1550728"/>
    <lineage>
        <taxon>Bacteria</taxon>
        <taxon>Pseudomonadati</taxon>
        <taxon>Pseudomonadota</taxon>
        <taxon>Alphaproteobacteria</taxon>
        <taxon>Sphingomonadales</taxon>
        <taxon>Sphingomonadaceae</taxon>
        <taxon>Blastomonas</taxon>
    </lineage>
</organism>
<dbReference type="InterPro" id="IPR036188">
    <property type="entry name" value="FAD/NAD-bd_sf"/>
</dbReference>
<dbReference type="PROSITE" id="PS00624">
    <property type="entry name" value="GMC_OXRED_2"/>
    <property type="match status" value="1"/>
</dbReference>
<keyword evidence="9" id="KW-1185">Reference proteome</keyword>
<evidence type="ECO:0000259" key="6">
    <source>
        <dbReference type="PROSITE" id="PS00623"/>
    </source>
</evidence>
<dbReference type="Gene3D" id="3.50.50.60">
    <property type="entry name" value="FAD/NAD(P)-binding domain"/>
    <property type="match status" value="1"/>
</dbReference>
<dbReference type="InterPro" id="IPR000172">
    <property type="entry name" value="GMC_OxRdtase_N"/>
</dbReference>
<dbReference type="PANTHER" id="PTHR11552:SF147">
    <property type="entry name" value="CHOLINE DEHYDROGENASE, MITOCHONDRIAL"/>
    <property type="match status" value="1"/>
</dbReference>
<dbReference type="PIRSF" id="PIRSF000137">
    <property type="entry name" value="Alcohol_oxidase"/>
    <property type="match status" value="1"/>
</dbReference>
<protein>
    <recommendedName>
        <fullName evidence="6 7">Glucose-methanol-choline oxidoreductase N-terminal domain-containing protein</fullName>
    </recommendedName>
</protein>
<evidence type="ECO:0000313" key="8">
    <source>
        <dbReference type="EMBL" id="ASR51460.1"/>
    </source>
</evidence>
<evidence type="ECO:0000256" key="4">
    <source>
        <dbReference type="ARBA" id="ARBA00022827"/>
    </source>
</evidence>
<dbReference type="GeneID" id="303485563"/>
<feature type="domain" description="Glucose-methanol-choline oxidoreductase N-terminal" evidence="6">
    <location>
        <begin position="81"/>
        <end position="104"/>
    </location>
</feature>
<dbReference type="InterPro" id="IPR007867">
    <property type="entry name" value="GMC_OxRtase_C"/>
</dbReference>
<reference evidence="8 9" key="1">
    <citation type="submission" date="2017-03" db="EMBL/GenBank/DDBJ databases">
        <title>Complete genome sequence of Blastomonas fulva degrading microcsystin LR.</title>
        <authorList>
            <person name="Lee H.-g."/>
            <person name="Jin L."/>
            <person name="oh H.-M."/>
        </authorList>
    </citation>
    <scope>NUCLEOTIDE SEQUENCE [LARGE SCALE GENOMIC DNA]</scope>
    <source>
        <strain evidence="8 9">T2</strain>
    </source>
</reference>
<dbReference type="Pfam" id="PF05199">
    <property type="entry name" value="GMC_oxred_C"/>
    <property type="match status" value="1"/>
</dbReference>
<comment type="similarity">
    <text evidence="2 5">Belongs to the GMC oxidoreductase family.</text>
</comment>
<accession>A0ABN5B6U6</accession>
<evidence type="ECO:0000259" key="7">
    <source>
        <dbReference type="PROSITE" id="PS00624"/>
    </source>
</evidence>